<dbReference type="CDD" id="cd12320">
    <property type="entry name" value="RRM6_RBM19_RRM5_MRD1"/>
    <property type="match status" value="1"/>
</dbReference>
<dbReference type="PANTHER" id="PTHR10352">
    <property type="entry name" value="EUKARYOTIC TRANSLATION INITIATION FACTOR 3 SUBUNIT G"/>
    <property type="match status" value="1"/>
</dbReference>
<feature type="region of interest" description="Disordered" evidence="3">
    <location>
        <begin position="76"/>
        <end position="101"/>
    </location>
</feature>
<organism evidence="5 6">
    <name type="scientific">Paragonimus westermani</name>
    <dbReference type="NCBI Taxonomy" id="34504"/>
    <lineage>
        <taxon>Eukaryota</taxon>
        <taxon>Metazoa</taxon>
        <taxon>Spiralia</taxon>
        <taxon>Lophotrochozoa</taxon>
        <taxon>Platyhelminthes</taxon>
        <taxon>Trematoda</taxon>
        <taxon>Digenea</taxon>
        <taxon>Plagiorchiida</taxon>
        <taxon>Troglotremata</taxon>
        <taxon>Troglotrematidae</taxon>
        <taxon>Paragonimus</taxon>
    </lineage>
</organism>
<evidence type="ECO:0000313" key="6">
    <source>
        <dbReference type="Proteomes" id="UP000699462"/>
    </source>
</evidence>
<sequence length="661" mass="73947">MTVHCASHNGLNLNTKTKEIKVFFSPIPLKNTKFFKNGTALVYFRQECDLKQALCKQGQLHGKNVRISLWSEKPTVSTTGKRATEDTLSDKPTWPTRTPKQLKSDIRKCKEEDLEKLFSAYGALSDIHLAYDIKNQTSKGFAFVTFLFPNEAVAAFEKLDKTDFMGRLLHILPAADPLDSQPNTTSNEVGRKKTEQNCDSVVMHKSDFQATRHQELKASATVGHNWNALFIRPDAVATYLAAKYGLTKEQILNPTTRGSSLAVRLAHGETQLVIELREFLQKHGVDLTAFDATDAQSSTGAVGSLGDSNGRRDRLESKASVTTRQVSGTAFLIKNLPVGTTEVEVRQLLQQHTKQLRNLDDPQARTQRFRPKRVIVPPLGITAIVEFPLPQQARLVYRSLAYEPFQDNILYVQWLPHGALKSEPDDSVDKSIAMADADDLTHSKRGKKRKKEISDMETNDVKRRRQTKEEEFELITSLPDKCDQFPTASLSPYFPPESTTIESVESTSKRSKTRNYQNKKARLKQQQELGEQCSRLSDKSAVDVTDCAEIHSPAAVNPTLTTQEERKRQSPETVNPSADSAKPVLIVRNVSFQATQKELNELFQPVGGLIKVRLPQKVAGGHRGFAFLEFASVDQAKAAMTSLGTDTHFLGRRLRIEFARG</sequence>
<comment type="caution">
    <text evidence="5">The sequence shown here is derived from an EMBL/GenBank/DDBJ whole genome shotgun (WGS) entry which is preliminary data.</text>
</comment>
<feature type="region of interest" description="Disordered" evidence="3">
    <location>
        <begin position="434"/>
        <end position="470"/>
    </location>
</feature>
<dbReference type="SMART" id="SM00360">
    <property type="entry name" value="RRM"/>
    <property type="match status" value="3"/>
</dbReference>
<evidence type="ECO:0000256" key="2">
    <source>
        <dbReference type="PROSITE-ProRule" id="PRU00176"/>
    </source>
</evidence>
<gene>
    <name evidence="5" type="ORF">P879_07353</name>
</gene>
<dbReference type="PROSITE" id="PS50102">
    <property type="entry name" value="RRM"/>
    <property type="match status" value="2"/>
</dbReference>
<dbReference type="InterPro" id="IPR035979">
    <property type="entry name" value="RBD_domain_sf"/>
</dbReference>
<evidence type="ECO:0000259" key="4">
    <source>
        <dbReference type="PROSITE" id="PS50102"/>
    </source>
</evidence>
<feature type="compositionally biased region" description="Basic residues" evidence="3">
    <location>
        <begin position="509"/>
        <end position="523"/>
    </location>
</feature>
<dbReference type="OrthoDB" id="439639at2759"/>
<dbReference type="AlphaFoldDB" id="A0A8T0DE22"/>
<keyword evidence="1 2" id="KW-0694">RNA-binding</keyword>
<evidence type="ECO:0000256" key="1">
    <source>
        <dbReference type="ARBA" id="ARBA00022884"/>
    </source>
</evidence>
<reference evidence="5 6" key="1">
    <citation type="submission" date="2019-07" db="EMBL/GenBank/DDBJ databases">
        <title>Annotation for the trematode Paragonimus westermani.</title>
        <authorList>
            <person name="Choi Y.-J."/>
        </authorList>
    </citation>
    <scope>NUCLEOTIDE SEQUENCE [LARGE SCALE GENOMIC DNA]</scope>
    <source>
        <strain evidence="5">180907_Pwestermani</strain>
    </source>
</reference>
<name>A0A8T0DE22_9TREM</name>
<feature type="compositionally biased region" description="Low complexity" evidence="3">
    <location>
        <begin position="497"/>
        <end position="506"/>
    </location>
</feature>
<protein>
    <recommendedName>
        <fullName evidence="4">RRM domain-containing protein</fullName>
    </recommendedName>
</protein>
<dbReference type="GO" id="GO:0003723">
    <property type="term" value="F:RNA binding"/>
    <property type="evidence" value="ECO:0007669"/>
    <property type="project" value="UniProtKB-UniRule"/>
</dbReference>
<dbReference type="Pfam" id="PF00076">
    <property type="entry name" value="RRM_1"/>
    <property type="match status" value="2"/>
</dbReference>
<feature type="domain" description="RRM" evidence="4">
    <location>
        <begin position="102"/>
        <end position="176"/>
    </location>
</feature>
<dbReference type="InterPro" id="IPR000504">
    <property type="entry name" value="RRM_dom"/>
</dbReference>
<evidence type="ECO:0000313" key="5">
    <source>
        <dbReference type="EMBL" id="KAF8565672.1"/>
    </source>
</evidence>
<dbReference type="InterPro" id="IPR012677">
    <property type="entry name" value="Nucleotide-bd_a/b_plait_sf"/>
</dbReference>
<evidence type="ECO:0000256" key="3">
    <source>
        <dbReference type="SAM" id="MobiDB-lite"/>
    </source>
</evidence>
<proteinExistence type="predicted"/>
<dbReference type="SUPFAM" id="SSF54928">
    <property type="entry name" value="RNA-binding domain, RBD"/>
    <property type="match status" value="2"/>
</dbReference>
<dbReference type="Gene3D" id="3.30.70.330">
    <property type="match status" value="3"/>
</dbReference>
<feature type="domain" description="RRM" evidence="4">
    <location>
        <begin position="583"/>
        <end position="661"/>
    </location>
</feature>
<feature type="region of interest" description="Disordered" evidence="3">
    <location>
        <begin position="486"/>
        <end position="523"/>
    </location>
</feature>
<dbReference type="EMBL" id="JTDF01006331">
    <property type="protein sequence ID" value="KAF8565672.1"/>
    <property type="molecule type" value="Genomic_DNA"/>
</dbReference>
<dbReference type="Proteomes" id="UP000699462">
    <property type="component" value="Unassembled WGS sequence"/>
</dbReference>
<feature type="region of interest" description="Disordered" evidence="3">
    <location>
        <begin position="555"/>
        <end position="580"/>
    </location>
</feature>
<accession>A0A8T0DE22</accession>
<feature type="region of interest" description="Disordered" evidence="3">
    <location>
        <begin position="298"/>
        <end position="317"/>
    </location>
</feature>
<keyword evidence="6" id="KW-1185">Reference proteome</keyword>